<dbReference type="CDD" id="cd00067">
    <property type="entry name" value="GAL4"/>
    <property type="match status" value="1"/>
</dbReference>
<sequence length="381" mass="42909">MSLRRRSCDACFKRRQKCDRSSPVCMTCQRLNKLCHYPLPPPESADNATPFFQEVGNGIAVYQPAPDQGAFPDLFTSYVSDDVDQFLEQELGLGHESLDLNLAQPTPSQVISLEVMSIMIPNLLGPLGDLQPLMGNTQTWQWVIAHLKACPEEFSRRGNNIFLHEQLYLGALPRPVRAAFTVSAAACRSMNKDNRSMIFKVLDAEVLEILQLPDEDVIQNLAKLQALVLYHIIRLFYGGVEQRVMAELQESLLMTRALRLLQRAQSDIRDGKLDWHSWILAECTRRTVLITFMLCGVYSILTRGICLAFPTLQMLPVSSESTAWISQDGYLQLANPNKTVAYSEFTNRWLCAPREVESFEKLMLVACKGVETVEAYSGLGL</sequence>
<dbReference type="GO" id="GO:0008270">
    <property type="term" value="F:zinc ion binding"/>
    <property type="evidence" value="ECO:0007669"/>
    <property type="project" value="InterPro"/>
</dbReference>
<keyword evidence="1" id="KW-0479">Metal-binding</keyword>
<dbReference type="OrthoDB" id="4216928at2759"/>
<name>A0A370TE00_9HELO</name>
<dbReference type="PANTHER" id="PTHR47660">
    <property type="entry name" value="TRANSCRIPTION FACTOR WITH C2H2 AND ZN(2)-CYS(6) DNA BINDING DOMAIN (EUROFUNG)-RELATED-RELATED"/>
    <property type="match status" value="1"/>
</dbReference>
<dbReference type="PROSITE" id="PS50048">
    <property type="entry name" value="ZN2_CY6_FUNGAL_2"/>
    <property type="match status" value="1"/>
</dbReference>
<dbReference type="Gene3D" id="4.10.240.10">
    <property type="entry name" value="Zn(2)-C6 fungal-type DNA-binding domain"/>
    <property type="match status" value="1"/>
</dbReference>
<dbReference type="STRING" id="2656787.A0A370TE00"/>
<gene>
    <name evidence="7" type="ORF">BP5553_09159</name>
</gene>
<protein>
    <recommendedName>
        <fullName evidence="6">Zn(2)-C6 fungal-type domain-containing protein</fullName>
    </recommendedName>
</protein>
<dbReference type="InterPro" id="IPR036864">
    <property type="entry name" value="Zn2-C6_fun-type_DNA-bd_sf"/>
</dbReference>
<organism evidence="7 8">
    <name type="scientific">Venustampulla echinocandica</name>
    <dbReference type="NCBI Taxonomy" id="2656787"/>
    <lineage>
        <taxon>Eukaryota</taxon>
        <taxon>Fungi</taxon>
        <taxon>Dikarya</taxon>
        <taxon>Ascomycota</taxon>
        <taxon>Pezizomycotina</taxon>
        <taxon>Leotiomycetes</taxon>
        <taxon>Helotiales</taxon>
        <taxon>Pleuroascaceae</taxon>
        <taxon>Venustampulla</taxon>
    </lineage>
</organism>
<dbReference type="GO" id="GO:0000981">
    <property type="term" value="F:DNA-binding transcription factor activity, RNA polymerase II-specific"/>
    <property type="evidence" value="ECO:0007669"/>
    <property type="project" value="InterPro"/>
</dbReference>
<accession>A0A370TE00</accession>
<evidence type="ECO:0000256" key="2">
    <source>
        <dbReference type="ARBA" id="ARBA00022833"/>
    </source>
</evidence>
<dbReference type="AlphaFoldDB" id="A0A370TE00"/>
<evidence type="ECO:0000313" key="7">
    <source>
        <dbReference type="EMBL" id="RDL32703.1"/>
    </source>
</evidence>
<dbReference type="SUPFAM" id="SSF57701">
    <property type="entry name" value="Zn2/Cys6 DNA-binding domain"/>
    <property type="match status" value="1"/>
</dbReference>
<keyword evidence="3" id="KW-0805">Transcription regulation</keyword>
<evidence type="ECO:0000256" key="1">
    <source>
        <dbReference type="ARBA" id="ARBA00022723"/>
    </source>
</evidence>
<reference evidence="7 8" key="1">
    <citation type="journal article" date="2018" name="IMA Fungus">
        <title>IMA Genome-F 9: Draft genome sequence of Annulohypoxylon stygium, Aspergillus mulundensis, Berkeleyomyces basicola (syn. Thielaviopsis basicola), Ceratocystis smalleyi, two Cercospora beticola strains, Coleophoma cylindrospora, Fusarium fracticaudum, Phialophora cf. hyalina, and Morchella septimelata.</title>
        <authorList>
            <person name="Wingfield B.D."/>
            <person name="Bills G.F."/>
            <person name="Dong Y."/>
            <person name="Huang W."/>
            <person name="Nel W.J."/>
            <person name="Swalarsk-Parry B.S."/>
            <person name="Vaghefi N."/>
            <person name="Wilken P.M."/>
            <person name="An Z."/>
            <person name="de Beer Z.W."/>
            <person name="De Vos L."/>
            <person name="Chen L."/>
            <person name="Duong T.A."/>
            <person name="Gao Y."/>
            <person name="Hammerbacher A."/>
            <person name="Kikkert J.R."/>
            <person name="Li Y."/>
            <person name="Li H."/>
            <person name="Li K."/>
            <person name="Li Q."/>
            <person name="Liu X."/>
            <person name="Ma X."/>
            <person name="Naidoo K."/>
            <person name="Pethybridge S.J."/>
            <person name="Sun J."/>
            <person name="Steenkamp E.T."/>
            <person name="van der Nest M.A."/>
            <person name="van Wyk S."/>
            <person name="Wingfield M.J."/>
            <person name="Xiong C."/>
            <person name="Yue Q."/>
            <person name="Zhang X."/>
        </authorList>
    </citation>
    <scope>NUCLEOTIDE SEQUENCE [LARGE SCALE GENOMIC DNA]</scope>
    <source>
        <strain evidence="7 8">BP 5553</strain>
    </source>
</reference>
<comment type="caution">
    <text evidence="7">The sequence shown here is derived from an EMBL/GenBank/DDBJ whole genome shotgun (WGS) entry which is preliminary data.</text>
</comment>
<keyword evidence="2" id="KW-0862">Zinc</keyword>
<dbReference type="RefSeq" id="XP_031866425.1">
    <property type="nucleotide sequence ID" value="XM_032017782.1"/>
</dbReference>
<dbReference type="Proteomes" id="UP000254866">
    <property type="component" value="Unassembled WGS sequence"/>
</dbReference>
<evidence type="ECO:0000256" key="5">
    <source>
        <dbReference type="ARBA" id="ARBA00023242"/>
    </source>
</evidence>
<keyword evidence="8" id="KW-1185">Reference proteome</keyword>
<dbReference type="Pfam" id="PF00172">
    <property type="entry name" value="Zn_clus"/>
    <property type="match status" value="1"/>
</dbReference>
<feature type="domain" description="Zn(2)-C6 fungal-type" evidence="6">
    <location>
        <begin position="7"/>
        <end position="37"/>
    </location>
</feature>
<dbReference type="GeneID" id="43602008"/>
<evidence type="ECO:0000313" key="8">
    <source>
        <dbReference type="Proteomes" id="UP000254866"/>
    </source>
</evidence>
<dbReference type="InterPro" id="IPR001138">
    <property type="entry name" value="Zn2Cys6_DnaBD"/>
</dbReference>
<keyword evidence="5" id="KW-0539">Nucleus</keyword>
<keyword evidence="4" id="KW-0804">Transcription</keyword>
<evidence type="ECO:0000256" key="4">
    <source>
        <dbReference type="ARBA" id="ARBA00023163"/>
    </source>
</evidence>
<proteinExistence type="predicted"/>
<dbReference type="EMBL" id="NPIC01000010">
    <property type="protein sequence ID" value="RDL32703.1"/>
    <property type="molecule type" value="Genomic_DNA"/>
</dbReference>
<dbReference type="PANTHER" id="PTHR47660:SF2">
    <property type="entry name" value="TRANSCRIPTION FACTOR WITH C2H2 AND ZN(2)-CYS(6) DNA BINDING DOMAIN (EUROFUNG)"/>
    <property type="match status" value="1"/>
</dbReference>
<dbReference type="SMART" id="SM00066">
    <property type="entry name" value="GAL4"/>
    <property type="match status" value="1"/>
</dbReference>
<evidence type="ECO:0000259" key="6">
    <source>
        <dbReference type="PROSITE" id="PS50048"/>
    </source>
</evidence>
<evidence type="ECO:0000256" key="3">
    <source>
        <dbReference type="ARBA" id="ARBA00023015"/>
    </source>
</evidence>